<dbReference type="PANTHER" id="PTHR33048:SF93">
    <property type="entry name" value="INTEGRAL MEMBRANE PROTEIN"/>
    <property type="match status" value="1"/>
</dbReference>
<evidence type="ECO:0000256" key="3">
    <source>
        <dbReference type="ARBA" id="ARBA00022989"/>
    </source>
</evidence>
<dbReference type="EMBL" id="JH793921">
    <property type="protein sequence ID" value="ELQ33765.1"/>
    <property type="molecule type" value="Genomic_DNA"/>
</dbReference>
<dbReference type="GO" id="GO:0016020">
    <property type="term" value="C:membrane"/>
    <property type="evidence" value="ECO:0007669"/>
    <property type="project" value="UniProtKB-SubCell"/>
</dbReference>
<evidence type="ECO:0000256" key="4">
    <source>
        <dbReference type="ARBA" id="ARBA00023136"/>
    </source>
</evidence>
<organism evidence="9">
    <name type="scientific">Pyricularia oryzae (strain Y34)</name>
    <name type="common">Rice blast fungus</name>
    <name type="synonym">Magnaporthe oryzae</name>
    <dbReference type="NCBI Taxonomy" id="1143189"/>
    <lineage>
        <taxon>Eukaryota</taxon>
        <taxon>Fungi</taxon>
        <taxon>Dikarya</taxon>
        <taxon>Ascomycota</taxon>
        <taxon>Pezizomycotina</taxon>
        <taxon>Sordariomycetes</taxon>
        <taxon>Sordariomycetidae</taxon>
        <taxon>Magnaporthales</taxon>
        <taxon>Pyriculariaceae</taxon>
        <taxon>Pyricularia</taxon>
    </lineage>
</organism>
<comment type="similarity">
    <text evidence="5">Belongs to the SAT4 family.</text>
</comment>
<keyword evidence="4 7" id="KW-0472">Membrane</keyword>
<evidence type="ECO:0000256" key="2">
    <source>
        <dbReference type="ARBA" id="ARBA00022692"/>
    </source>
</evidence>
<evidence type="ECO:0000256" key="6">
    <source>
        <dbReference type="SAM" id="MobiDB-lite"/>
    </source>
</evidence>
<feature type="compositionally biased region" description="Polar residues" evidence="6">
    <location>
        <begin position="280"/>
        <end position="294"/>
    </location>
</feature>
<feature type="transmembrane region" description="Helical" evidence="7">
    <location>
        <begin position="163"/>
        <end position="190"/>
    </location>
</feature>
<proteinExistence type="inferred from homology"/>
<dbReference type="AlphaFoldDB" id="A0AA97NP70"/>
<dbReference type="Pfam" id="PF20684">
    <property type="entry name" value="Fung_rhodopsin"/>
    <property type="match status" value="1"/>
</dbReference>
<evidence type="ECO:0000313" key="9">
    <source>
        <dbReference type="EMBL" id="ELQ33765.1"/>
    </source>
</evidence>
<evidence type="ECO:0000259" key="8">
    <source>
        <dbReference type="Pfam" id="PF20684"/>
    </source>
</evidence>
<gene>
    <name evidence="9" type="ORF">OOU_Y34scaffold00887g15</name>
</gene>
<dbReference type="Proteomes" id="UP000011086">
    <property type="component" value="Unassembled WGS sequence"/>
</dbReference>
<feature type="region of interest" description="Disordered" evidence="6">
    <location>
        <begin position="369"/>
        <end position="388"/>
    </location>
</feature>
<accession>A0AA97NP70</accession>
<feature type="compositionally biased region" description="Polar residues" evidence="6">
    <location>
        <begin position="444"/>
        <end position="458"/>
    </location>
</feature>
<evidence type="ECO:0000256" key="5">
    <source>
        <dbReference type="ARBA" id="ARBA00038359"/>
    </source>
</evidence>
<feature type="transmembrane region" description="Helical" evidence="7">
    <location>
        <begin position="85"/>
        <end position="111"/>
    </location>
</feature>
<evidence type="ECO:0000256" key="7">
    <source>
        <dbReference type="SAM" id="Phobius"/>
    </source>
</evidence>
<comment type="subcellular location">
    <subcellularLocation>
        <location evidence="1">Membrane</location>
        <topology evidence="1">Multi-pass membrane protein</topology>
    </subcellularLocation>
</comment>
<name>A0AA97NP70_PYRO3</name>
<evidence type="ECO:0000256" key="1">
    <source>
        <dbReference type="ARBA" id="ARBA00004141"/>
    </source>
</evidence>
<feature type="region of interest" description="Disordered" evidence="6">
    <location>
        <begin position="427"/>
        <end position="498"/>
    </location>
</feature>
<feature type="transmembrane region" description="Helical" evidence="7">
    <location>
        <begin position="202"/>
        <end position="226"/>
    </location>
</feature>
<keyword evidence="3 7" id="KW-1133">Transmembrane helix</keyword>
<reference evidence="9" key="1">
    <citation type="journal article" date="2012" name="PLoS Genet.">
        <title>Comparative analysis of the genomes of two field isolates of the rice blast fungus Magnaporthe oryzae.</title>
        <authorList>
            <person name="Xue M."/>
            <person name="Yang J."/>
            <person name="Li Z."/>
            <person name="Hu S."/>
            <person name="Yao N."/>
            <person name="Dean R.A."/>
            <person name="Zhao W."/>
            <person name="Shen M."/>
            <person name="Zhang H."/>
            <person name="Li C."/>
            <person name="Liu L."/>
            <person name="Cao L."/>
            <person name="Xu X."/>
            <person name="Xing Y."/>
            <person name="Hsiang T."/>
            <person name="Zhang Z."/>
            <person name="Xu J.R."/>
            <person name="Peng Y.L."/>
        </authorList>
    </citation>
    <scope>NUCLEOTIDE SEQUENCE</scope>
    <source>
        <strain evidence="9">Y34</strain>
    </source>
</reference>
<feature type="transmembrane region" description="Helical" evidence="7">
    <location>
        <begin position="123"/>
        <end position="143"/>
    </location>
</feature>
<feature type="transmembrane region" description="Helical" evidence="7">
    <location>
        <begin position="46"/>
        <end position="65"/>
    </location>
</feature>
<sequence>MGLEWNSGMQLACAMWALTAMSLALVGLRLYTRIRIIKFVGAEDHMYAWTGLFLLLFTCSIQVGVQRGLGRSFWSLGLDDSSDAIFWTYVANTFAITGNAMAKLSMGLFLLRVVQITWQRVALWVLIAITAGTSIALTIMLWNQTTPVKASWDPLRTPGTWNIQIQPLSVGLGAWSSACDFFFAIFPWLFIWSLRMPQREKLMLAGGMSLGVMVFINSAGVCGIVRTVVLSRLEVLNYTLNFVPYFGWAGAEIAVAMFCIGIPTLRPLYMKKRHGVTHETVSNMNRSGQPPTGQSDDRLPRFTMIQTKQEKGGDLGGSNTTHPSTIPTTSTTCSSEHDLEANNTALDDSRVLAAAAAAMSKPIDLESRAASPAGRDYHHHHHNGPVSPTTLQAMRLAAFTRFPDAGGHMPPPARPVAAHVRSASNNAVYYGHGRRRDDDLRPATSHSRSYNGSVASSHTSHDRLRRDDSVDLILGLYDHNQRPQGARPPNGPPGDRRGIWITSEVHVGREDNINWPLRS</sequence>
<dbReference type="InterPro" id="IPR049326">
    <property type="entry name" value="Rhodopsin_dom_fungi"/>
</dbReference>
<feature type="compositionally biased region" description="Low complexity" evidence="6">
    <location>
        <begin position="318"/>
        <end position="334"/>
    </location>
</feature>
<dbReference type="InterPro" id="IPR052337">
    <property type="entry name" value="SAT4-like"/>
</dbReference>
<feature type="domain" description="Rhodopsin" evidence="8">
    <location>
        <begin position="28"/>
        <end position="269"/>
    </location>
</feature>
<dbReference type="PANTHER" id="PTHR33048">
    <property type="entry name" value="PTH11-LIKE INTEGRAL MEMBRANE PROTEIN (AFU_ORTHOLOGUE AFUA_5G11245)"/>
    <property type="match status" value="1"/>
</dbReference>
<feature type="transmembrane region" description="Helical" evidence="7">
    <location>
        <begin position="14"/>
        <end position="34"/>
    </location>
</feature>
<feature type="transmembrane region" description="Helical" evidence="7">
    <location>
        <begin position="246"/>
        <end position="265"/>
    </location>
</feature>
<feature type="compositionally biased region" description="Basic and acidic residues" evidence="6">
    <location>
        <begin position="459"/>
        <end position="469"/>
    </location>
</feature>
<keyword evidence="2 7" id="KW-0812">Transmembrane</keyword>
<feature type="region of interest" description="Disordered" evidence="6">
    <location>
        <begin position="280"/>
        <end position="335"/>
    </location>
</feature>
<protein>
    <recommendedName>
        <fullName evidence="8">Rhodopsin domain-containing protein</fullName>
    </recommendedName>
</protein>